<sequence>MKNKKMLAMLLALTVTAAGTPVYAADFSDGNLESVQEVAEPEKILTGDTALEEDSNAQENQESDESGVTSAEETDEFTEEDVASAFTDDTENEVAEAQSSDTESGSEEVTGTEGLEYEYDAETDTYHLVKGVNVESVIIPEQYNGKIVSEIGEKAFAGCDRIKNVRVNRDWDQETMIIRQSAFEGCIHLRKVMLNRVIKVEKNAFRNCPQLSECVYISIDNLFIDGGEFIERDAFDPDNKVCVYLGEESNNFKGNKQYFVAGLFDEDYVFKESGVTYVCYDPNMTGDMEGISREHEGTRILDVQDELETVFVKDTNVTGVGRKAFYGSEKIKVVKLGSQNRYIETKAFFDCENLERVYIPDTTNDIADDAFDGCNSLVIYTPKGSYAEKFARKHNIPVVVSATSQDILNDVKPNLRVTKKEKDGVTLKWEISQPYLAEGYEVERKNAQGEYVHCSTIKSSEVNTKDIELWNYSKFYGKNITFRVKAYFVDEDGTIIYSQPSNTVKTTFCPVQPKITSLTKKAGKKLTVKWKKSDYAIGYQVWRSVDGKKGVCIKTIKGGDVTSFTDTNLKEGTTYIYWIKSYRMDYQNKKIYSRSNDYSKSIVY</sequence>
<evidence type="ECO:0000313" key="6">
    <source>
        <dbReference type="Proteomes" id="UP000366766"/>
    </source>
</evidence>
<gene>
    <name evidence="5" type="ORF">BWLFYP14_00181</name>
    <name evidence="4" type="ORF">GT712_09165</name>
</gene>
<dbReference type="PANTHER" id="PTHR45661:SF3">
    <property type="entry name" value="IG-LIKE DOMAIN-CONTAINING PROTEIN"/>
    <property type="match status" value="1"/>
</dbReference>
<evidence type="ECO:0000259" key="3">
    <source>
        <dbReference type="PROSITE" id="PS50853"/>
    </source>
</evidence>
<dbReference type="AlphaFoldDB" id="A0A564X046"/>
<dbReference type="Proteomes" id="UP000477156">
    <property type="component" value="Unassembled WGS sequence"/>
</dbReference>
<dbReference type="InterPro" id="IPR026906">
    <property type="entry name" value="LRR_5"/>
</dbReference>
<dbReference type="Gene3D" id="2.60.40.10">
    <property type="entry name" value="Immunoglobulins"/>
    <property type="match status" value="2"/>
</dbReference>
<dbReference type="InterPro" id="IPR032675">
    <property type="entry name" value="LRR_dom_sf"/>
</dbReference>
<evidence type="ECO:0000313" key="5">
    <source>
        <dbReference type="EMBL" id="VUX67340.1"/>
    </source>
</evidence>
<dbReference type="InterPro" id="IPR003961">
    <property type="entry name" value="FN3_dom"/>
</dbReference>
<reference evidence="4 7" key="1">
    <citation type="journal article" date="2019" name="Nat. Med.">
        <title>A library of human gut bacterial isolates paired with longitudinal multiomics data enables mechanistic microbiome research.</title>
        <authorList>
            <person name="Poyet M."/>
            <person name="Groussin M."/>
            <person name="Gibbons S.M."/>
            <person name="Avila-Pacheco J."/>
            <person name="Jiang X."/>
            <person name="Kearney S.M."/>
            <person name="Perrotta A.R."/>
            <person name="Berdy B."/>
            <person name="Zhao S."/>
            <person name="Lieberman T.D."/>
            <person name="Swanson P.K."/>
            <person name="Smith M."/>
            <person name="Roesemann S."/>
            <person name="Alexander J.E."/>
            <person name="Rich S.A."/>
            <person name="Livny J."/>
            <person name="Vlamakis H."/>
            <person name="Clish C."/>
            <person name="Bullock K."/>
            <person name="Deik A."/>
            <person name="Scott J."/>
            <person name="Pierce K.A."/>
            <person name="Xavier R.J."/>
            <person name="Alm E.J."/>
        </authorList>
    </citation>
    <scope>NUCLEOTIDE SEQUENCE [LARGE SCALE GENOMIC DNA]</scope>
    <source>
        <strain evidence="4 7">BIOML-A12</strain>
    </source>
</reference>
<dbReference type="Gene3D" id="3.80.10.10">
    <property type="entry name" value="Ribonuclease Inhibitor"/>
    <property type="match status" value="2"/>
</dbReference>
<evidence type="ECO:0000256" key="1">
    <source>
        <dbReference type="SAM" id="MobiDB-lite"/>
    </source>
</evidence>
<dbReference type="SMART" id="SM00060">
    <property type="entry name" value="FN3"/>
    <property type="match status" value="1"/>
</dbReference>
<name>A0A564X046_9FIRM</name>
<dbReference type="InterPro" id="IPR036116">
    <property type="entry name" value="FN3_sf"/>
</dbReference>
<keyword evidence="2" id="KW-0732">Signal</keyword>
<protein>
    <submittedName>
        <fullName evidence="5">Fibronectin type III domain protein</fullName>
    </submittedName>
    <submittedName>
        <fullName evidence="4">Leucine-rich repeat protein</fullName>
    </submittedName>
</protein>
<dbReference type="EMBL" id="WWVF01000015">
    <property type="protein sequence ID" value="MZS89238.1"/>
    <property type="molecule type" value="Genomic_DNA"/>
</dbReference>
<feature type="signal peptide" evidence="2">
    <location>
        <begin position="1"/>
        <end position="24"/>
    </location>
</feature>
<feature type="compositionally biased region" description="Acidic residues" evidence="1">
    <location>
        <begin position="72"/>
        <end position="94"/>
    </location>
</feature>
<organism evidence="5 6">
    <name type="scientific">Blautia wexlerae</name>
    <dbReference type="NCBI Taxonomy" id="418240"/>
    <lineage>
        <taxon>Bacteria</taxon>
        <taxon>Bacillati</taxon>
        <taxon>Bacillota</taxon>
        <taxon>Clostridia</taxon>
        <taxon>Lachnospirales</taxon>
        <taxon>Lachnospiraceae</taxon>
        <taxon>Blautia</taxon>
    </lineage>
</organism>
<reference evidence="5 6" key="2">
    <citation type="submission" date="2019-07" db="EMBL/GenBank/DDBJ databases">
        <authorList>
            <person name="Chang H.-W."/>
            <person name="Raman A."/>
            <person name="Venkatesh S."/>
            <person name="Gehrig J."/>
        </authorList>
    </citation>
    <scope>NUCLEOTIDE SEQUENCE [LARGE SCALE GENOMIC DNA]</scope>
    <source>
        <strain evidence="5">Blautia_wexlerae_LFYP_14</strain>
    </source>
</reference>
<feature type="compositionally biased region" description="Low complexity" evidence="1">
    <location>
        <begin position="99"/>
        <end position="113"/>
    </location>
</feature>
<keyword evidence="6" id="KW-1185">Reference proteome</keyword>
<dbReference type="RefSeq" id="WP_020994128.1">
    <property type="nucleotide sequence ID" value="NZ_CABHOF010000084.1"/>
</dbReference>
<evidence type="ECO:0000313" key="4">
    <source>
        <dbReference type="EMBL" id="MZS89238.1"/>
    </source>
</evidence>
<feature type="compositionally biased region" description="Acidic residues" evidence="1">
    <location>
        <begin position="50"/>
        <end position="65"/>
    </location>
</feature>
<proteinExistence type="predicted"/>
<dbReference type="EMBL" id="CABHOF010000084">
    <property type="protein sequence ID" value="VUX67340.1"/>
    <property type="molecule type" value="Genomic_DNA"/>
</dbReference>
<evidence type="ECO:0000313" key="7">
    <source>
        <dbReference type="Proteomes" id="UP000477156"/>
    </source>
</evidence>
<dbReference type="Pfam" id="PF13306">
    <property type="entry name" value="LRR_5"/>
    <property type="match status" value="2"/>
</dbReference>
<dbReference type="SUPFAM" id="SSF49265">
    <property type="entry name" value="Fibronectin type III"/>
    <property type="match status" value="1"/>
</dbReference>
<dbReference type="PANTHER" id="PTHR45661">
    <property type="entry name" value="SURFACE ANTIGEN"/>
    <property type="match status" value="1"/>
</dbReference>
<evidence type="ECO:0000256" key="2">
    <source>
        <dbReference type="SAM" id="SignalP"/>
    </source>
</evidence>
<dbReference type="CDD" id="cd00063">
    <property type="entry name" value="FN3"/>
    <property type="match status" value="1"/>
</dbReference>
<accession>A0A564X046</accession>
<dbReference type="InterPro" id="IPR053139">
    <property type="entry name" value="Surface_bspA-like"/>
</dbReference>
<feature type="domain" description="Fibronectin type-III" evidence="3">
    <location>
        <begin position="509"/>
        <end position="604"/>
    </location>
</feature>
<dbReference type="PROSITE" id="PS50853">
    <property type="entry name" value="FN3"/>
    <property type="match status" value="1"/>
</dbReference>
<feature type="region of interest" description="Disordered" evidence="1">
    <location>
        <begin position="38"/>
        <end position="113"/>
    </location>
</feature>
<dbReference type="SUPFAM" id="SSF52058">
    <property type="entry name" value="L domain-like"/>
    <property type="match status" value="1"/>
</dbReference>
<dbReference type="InterPro" id="IPR013783">
    <property type="entry name" value="Ig-like_fold"/>
</dbReference>
<dbReference type="Proteomes" id="UP000366766">
    <property type="component" value="Unassembled WGS sequence"/>
</dbReference>
<feature type="chain" id="PRO_5042377854" evidence="2">
    <location>
        <begin position="25"/>
        <end position="604"/>
    </location>
</feature>